<keyword evidence="7" id="KW-0479">Metal-binding</keyword>
<dbReference type="InterPro" id="IPR023801">
    <property type="entry name" value="His_deacetylse_dom"/>
</dbReference>
<dbReference type="SUPFAM" id="SSF52768">
    <property type="entry name" value="Arginase/deacetylase"/>
    <property type="match status" value="1"/>
</dbReference>
<evidence type="ECO:0000256" key="3">
    <source>
        <dbReference type="ARBA" id="ARBA00022853"/>
    </source>
</evidence>
<keyword evidence="4" id="KW-0805">Transcription regulation</keyword>
<dbReference type="PANTHER" id="PTHR10625:SF10">
    <property type="entry name" value="HISTONE DEACETYLASE HDAC1"/>
    <property type="match status" value="1"/>
</dbReference>
<feature type="binding site" evidence="7">
    <location>
        <position position="239"/>
    </location>
    <ligand>
        <name>a divalent metal cation</name>
        <dbReference type="ChEBI" id="CHEBI:60240"/>
    </ligand>
</feature>
<feature type="binding site" evidence="6">
    <location>
        <position position="162"/>
    </location>
    <ligand>
        <name>substrate</name>
    </ligand>
</feature>
<comment type="subcellular location">
    <subcellularLocation>
        <location evidence="4">Nucleus</location>
    </subcellularLocation>
</comment>
<dbReference type="GO" id="GO:0000118">
    <property type="term" value="C:histone deacetylase complex"/>
    <property type="evidence" value="ECO:0007669"/>
    <property type="project" value="UniProtKB-ARBA"/>
</dbReference>
<evidence type="ECO:0000313" key="10">
    <source>
        <dbReference type="EMBL" id="OEH79106.1"/>
    </source>
</evidence>
<dbReference type="InterPro" id="IPR003084">
    <property type="entry name" value="HDAC_I/II"/>
</dbReference>
<evidence type="ECO:0000256" key="6">
    <source>
        <dbReference type="PIRSR" id="PIRSR037913-2"/>
    </source>
</evidence>
<comment type="caution">
    <text evidence="10">The sequence shown here is derived from an EMBL/GenBank/DDBJ whole genome shotgun (WGS) entry which is preliminary data.</text>
</comment>
<feature type="binding site" evidence="7">
    <location>
        <position position="241"/>
    </location>
    <ligand>
        <name>a divalent metal cation</name>
        <dbReference type="ChEBI" id="CHEBI:60240"/>
    </ligand>
</feature>
<dbReference type="GO" id="GO:0046872">
    <property type="term" value="F:metal ion binding"/>
    <property type="evidence" value="ECO:0007669"/>
    <property type="project" value="UniProtKB-KW"/>
</dbReference>
<feature type="compositionally biased region" description="Acidic residues" evidence="8">
    <location>
        <begin position="519"/>
        <end position="529"/>
    </location>
</feature>
<dbReference type="PRINTS" id="PR01271">
    <property type="entry name" value="HISDACETLASE"/>
</dbReference>
<dbReference type="InParanoid" id="A0A1D3D6M4"/>
<dbReference type="VEuPathDB" id="ToxoDB:cyc_00497"/>
<evidence type="ECO:0000256" key="2">
    <source>
        <dbReference type="ARBA" id="ARBA00022801"/>
    </source>
</evidence>
<dbReference type="VEuPathDB" id="ToxoDB:LOC34617672"/>
<dbReference type="PIRSF" id="PIRSF037913">
    <property type="entry name" value="His_deacetylse_1"/>
    <property type="match status" value="1"/>
</dbReference>
<proteinExistence type="inferred from homology"/>
<feature type="region of interest" description="Disordered" evidence="8">
    <location>
        <begin position="512"/>
        <end position="543"/>
    </location>
</feature>
<keyword evidence="3 4" id="KW-0156">Chromatin regulator</keyword>
<accession>A0A1D3D6M4</accession>
<evidence type="ECO:0000313" key="11">
    <source>
        <dbReference type="Proteomes" id="UP000095192"/>
    </source>
</evidence>
<gene>
    <name evidence="10" type="ORF">cyc_00497</name>
</gene>
<dbReference type="AlphaFoldDB" id="A0A1D3D6M4"/>
<comment type="catalytic activity">
    <reaction evidence="4">
        <text>N(6)-acetyl-L-lysyl-[histone] + H2O = L-lysyl-[histone] + acetate</text>
        <dbReference type="Rhea" id="RHEA:58196"/>
        <dbReference type="Rhea" id="RHEA-COMP:9845"/>
        <dbReference type="Rhea" id="RHEA-COMP:11338"/>
        <dbReference type="ChEBI" id="CHEBI:15377"/>
        <dbReference type="ChEBI" id="CHEBI:29969"/>
        <dbReference type="ChEBI" id="CHEBI:30089"/>
        <dbReference type="ChEBI" id="CHEBI:61930"/>
        <dbReference type="EC" id="3.5.1.98"/>
    </reaction>
</comment>
<keyword evidence="4" id="KW-0804">Transcription</keyword>
<dbReference type="GO" id="GO:0040029">
    <property type="term" value="P:epigenetic regulation of gene expression"/>
    <property type="evidence" value="ECO:0007669"/>
    <property type="project" value="TreeGrafter"/>
</dbReference>
<evidence type="ECO:0000256" key="5">
    <source>
        <dbReference type="PIRSR" id="PIRSR037913-1"/>
    </source>
</evidence>
<dbReference type="CDD" id="cd09991">
    <property type="entry name" value="HDAC_classI"/>
    <property type="match status" value="1"/>
</dbReference>
<dbReference type="Proteomes" id="UP000095192">
    <property type="component" value="Unassembled WGS sequence"/>
</dbReference>
<feature type="active site" description="Proton acceptor" evidence="5">
    <location>
        <position position="204"/>
    </location>
</feature>
<feature type="region of interest" description="Disordered" evidence="8">
    <location>
        <begin position="74"/>
        <end position="96"/>
    </location>
</feature>
<dbReference type="InterPro" id="IPR037138">
    <property type="entry name" value="His_deacetylse_dom_sf"/>
</dbReference>
<feature type="binding site" evidence="6">
    <location>
        <position position="366"/>
    </location>
    <ligand>
        <name>substrate</name>
    </ligand>
</feature>
<name>A0A1D3D6M4_9EIME</name>
<comment type="similarity">
    <text evidence="4">Belongs to the histone deacetylase family. HD Type 1 subfamily.</text>
</comment>
<dbReference type="InterPro" id="IPR000286">
    <property type="entry name" value="HDACs"/>
</dbReference>
<organism evidence="10 11">
    <name type="scientific">Cyclospora cayetanensis</name>
    <dbReference type="NCBI Taxonomy" id="88456"/>
    <lineage>
        <taxon>Eukaryota</taxon>
        <taxon>Sar</taxon>
        <taxon>Alveolata</taxon>
        <taxon>Apicomplexa</taxon>
        <taxon>Conoidasida</taxon>
        <taxon>Coccidia</taxon>
        <taxon>Eucoccidiorida</taxon>
        <taxon>Eimeriorina</taxon>
        <taxon>Eimeriidae</taxon>
        <taxon>Cyclospora</taxon>
    </lineage>
</organism>
<evidence type="ECO:0000256" key="8">
    <source>
        <dbReference type="SAM" id="MobiDB-lite"/>
    </source>
</evidence>
<dbReference type="PANTHER" id="PTHR10625">
    <property type="entry name" value="HISTONE DEACETYLASE HDAC1-RELATED"/>
    <property type="match status" value="1"/>
</dbReference>
<feature type="binding site" evidence="6">
    <location>
        <position position="212"/>
    </location>
    <ligand>
        <name>substrate</name>
    </ligand>
</feature>
<keyword evidence="2 4" id="KW-0378">Hydrolase</keyword>
<evidence type="ECO:0000259" key="9">
    <source>
        <dbReference type="Pfam" id="PF00850"/>
    </source>
</evidence>
<dbReference type="PRINTS" id="PR01270">
    <property type="entry name" value="HDASUPER"/>
</dbReference>
<feature type="binding site" evidence="7">
    <location>
        <position position="327"/>
    </location>
    <ligand>
        <name>a divalent metal cation</name>
        <dbReference type="ChEBI" id="CHEBI:60240"/>
    </ligand>
</feature>
<feature type="compositionally biased region" description="Low complexity" evidence="8">
    <location>
        <begin position="125"/>
        <end position="138"/>
    </location>
</feature>
<dbReference type="Gene3D" id="3.40.800.20">
    <property type="entry name" value="Histone deacetylase domain"/>
    <property type="match status" value="1"/>
</dbReference>
<evidence type="ECO:0000256" key="7">
    <source>
        <dbReference type="PIRSR" id="PIRSR037913-3"/>
    </source>
</evidence>
<feature type="domain" description="Histone deacetylase" evidence="9">
    <location>
        <begin position="15"/>
        <end position="379"/>
    </location>
</feature>
<feature type="region of interest" description="Disordered" evidence="8">
    <location>
        <begin position="123"/>
        <end position="147"/>
    </location>
</feature>
<dbReference type="EMBL" id="JROU02000497">
    <property type="protein sequence ID" value="OEH79106.1"/>
    <property type="molecule type" value="Genomic_DNA"/>
</dbReference>
<sequence length="543" mass="59485">MFLEEVGNFFYGPGHPMKPHRVRMTHDLLRSYGLLDKMELMLPPHPTVEALTQFHANDYISFLRSTAEMYPASLPNGAGDSGSPSPEFRYANSASSPSGITSAVSPGSLHGLPVTAATSQGSTLSPVGFGSSGSNGSQSEGGGPSRAPAFVDQISRFNIGEDCPVFDGLWEYCKTYSGGSIEGARRVVQGEYQFAINWAGGLHHGKKHEASGFCYINDCVLAALEFLRYKHRVLYVDVDIHHGDGVEEAFYTSPRVLCCSFHKYGHFFPGTGALDDIGMEEGLGYSVNVPLHEGIDDKMYSSLFNRVMDQIMDIYRPEAVVLQCGADSVAGDRLGCFNLSLDGHSEAVRYFCKAGVPAIFLGGGGYTLGNVPRCWAKETGYILGVDLDPSALSLPIIFHYFGAYEKQRHGSPSCSNTCPPRINSLSATMDRRAACYAMLYPAEIPDTSMYRGYYGPNYELNIRTTNMENRNEEKYIDSVVQKISTTLRQHVHPIGGQISANFPDGAVETGVHLQREKEDIEDENGDTEDATEHFSKTNNRDRG</sequence>
<evidence type="ECO:0000256" key="4">
    <source>
        <dbReference type="PIRNR" id="PIRNR037913"/>
    </source>
</evidence>
<keyword evidence="11" id="KW-1185">Reference proteome</keyword>
<dbReference type="InterPro" id="IPR023696">
    <property type="entry name" value="Ureohydrolase_dom_sf"/>
</dbReference>
<dbReference type="EC" id="3.5.1.98" evidence="1 4"/>
<dbReference type="GO" id="GO:0141221">
    <property type="term" value="F:histone deacetylase activity, hydrolytic mechanism"/>
    <property type="evidence" value="ECO:0007669"/>
    <property type="project" value="UniProtKB-EC"/>
</dbReference>
<evidence type="ECO:0000256" key="1">
    <source>
        <dbReference type="ARBA" id="ARBA00012111"/>
    </source>
</evidence>
<dbReference type="Pfam" id="PF00850">
    <property type="entry name" value="Hist_deacetyl"/>
    <property type="match status" value="1"/>
</dbReference>
<keyword evidence="4" id="KW-0539">Nucleus</keyword>
<reference evidence="10 11" key="1">
    <citation type="journal article" date="2016" name="BMC Genomics">
        <title>Comparative genomics reveals Cyclospora cayetanensis possesses coccidia-like metabolism and invasion components but unique surface antigens.</title>
        <authorList>
            <person name="Liu S."/>
            <person name="Wang L."/>
            <person name="Zheng H."/>
            <person name="Xu Z."/>
            <person name="Roellig D.M."/>
            <person name="Li N."/>
            <person name="Frace M.A."/>
            <person name="Tang K."/>
            <person name="Arrowood M.J."/>
            <person name="Moss D.M."/>
            <person name="Zhang L."/>
            <person name="Feng Y."/>
            <person name="Xiao L."/>
        </authorList>
    </citation>
    <scope>NUCLEOTIDE SEQUENCE [LARGE SCALE GENOMIC DNA]</scope>
    <source>
        <strain evidence="10 11">CHN_HEN01</strain>
    </source>
</reference>
<protein>
    <recommendedName>
        <fullName evidence="1 4">Histone deacetylase</fullName>
        <ecNumber evidence="1 4">3.5.1.98</ecNumber>
    </recommendedName>
</protein>
<feature type="compositionally biased region" description="Basic and acidic residues" evidence="8">
    <location>
        <begin position="530"/>
        <end position="543"/>
    </location>
</feature>